<dbReference type="InterPro" id="IPR050109">
    <property type="entry name" value="HTH-type_TetR-like_transc_reg"/>
</dbReference>
<protein>
    <submittedName>
        <fullName evidence="7">Helix-turn-helix domain-containing protein</fullName>
    </submittedName>
</protein>
<dbReference type="InterPro" id="IPR001647">
    <property type="entry name" value="HTH_TetR"/>
</dbReference>
<keyword evidence="1" id="KW-0678">Repressor</keyword>
<name>A0ABV3FSP2_9NOCA</name>
<proteinExistence type="predicted"/>
<sequence>MTTRRRDEILAAARELFLRRGYAATSIADIAAAVGASKAAVFYHFKTKDSIAAELLESPSHAVTRLIERAREQRLGPAQILTEYIDGAAETGALFIAFATDPSVADLIPQHDADAACRQIIELLAGPAPTPADRVRARAAFAVAQTVVSALQENAGVLGAEVRAEIRAAALRALGS</sequence>
<dbReference type="SUPFAM" id="SSF46689">
    <property type="entry name" value="Homeodomain-like"/>
    <property type="match status" value="1"/>
</dbReference>
<feature type="DNA-binding region" description="H-T-H motif" evidence="5">
    <location>
        <begin position="26"/>
        <end position="45"/>
    </location>
</feature>
<organism evidence="7 8">
    <name type="scientific">Nocardia aurea</name>
    <dbReference type="NCBI Taxonomy" id="2144174"/>
    <lineage>
        <taxon>Bacteria</taxon>
        <taxon>Bacillati</taxon>
        <taxon>Actinomycetota</taxon>
        <taxon>Actinomycetes</taxon>
        <taxon>Mycobacteriales</taxon>
        <taxon>Nocardiaceae</taxon>
        <taxon>Nocardia</taxon>
    </lineage>
</organism>
<evidence type="ECO:0000313" key="7">
    <source>
        <dbReference type="EMBL" id="MEV0708211.1"/>
    </source>
</evidence>
<dbReference type="PANTHER" id="PTHR30055:SF175">
    <property type="entry name" value="HTH-TYPE TRANSCRIPTIONAL REPRESSOR KSTR2"/>
    <property type="match status" value="1"/>
</dbReference>
<dbReference type="Gene3D" id="1.10.357.10">
    <property type="entry name" value="Tetracycline Repressor, domain 2"/>
    <property type="match status" value="1"/>
</dbReference>
<evidence type="ECO:0000256" key="5">
    <source>
        <dbReference type="PROSITE-ProRule" id="PRU00335"/>
    </source>
</evidence>
<keyword evidence="2" id="KW-0805">Transcription regulation</keyword>
<accession>A0ABV3FSP2</accession>
<dbReference type="RefSeq" id="WP_357782648.1">
    <property type="nucleotide sequence ID" value="NZ_JBFAKC010000004.1"/>
</dbReference>
<feature type="domain" description="HTH tetR-type" evidence="6">
    <location>
        <begin position="3"/>
        <end position="63"/>
    </location>
</feature>
<dbReference type="InterPro" id="IPR009057">
    <property type="entry name" value="Homeodomain-like_sf"/>
</dbReference>
<evidence type="ECO:0000256" key="4">
    <source>
        <dbReference type="ARBA" id="ARBA00023163"/>
    </source>
</evidence>
<dbReference type="PRINTS" id="PR00455">
    <property type="entry name" value="HTHTETR"/>
</dbReference>
<dbReference type="PROSITE" id="PS50977">
    <property type="entry name" value="HTH_TETR_2"/>
    <property type="match status" value="1"/>
</dbReference>
<evidence type="ECO:0000256" key="2">
    <source>
        <dbReference type="ARBA" id="ARBA00023015"/>
    </source>
</evidence>
<dbReference type="PANTHER" id="PTHR30055">
    <property type="entry name" value="HTH-TYPE TRANSCRIPTIONAL REGULATOR RUTR"/>
    <property type="match status" value="1"/>
</dbReference>
<keyword evidence="4" id="KW-0804">Transcription</keyword>
<comment type="caution">
    <text evidence="7">The sequence shown here is derived from an EMBL/GenBank/DDBJ whole genome shotgun (WGS) entry which is preliminary data.</text>
</comment>
<dbReference type="EMBL" id="JBFAKC010000004">
    <property type="protein sequence ID" value="MEV0708211.1"/>
    <property type="molecule type" value="Genomic_DNA"/>
</dbReference>
<evidence type="ECO:0000259" key="6">
    <source>
        <dbReference type="PROSITE" id="PS50977"/>
    </source>
</evidence>
<dbReference type="PROSITE" id="PS01081">
    <property type="entry name" value="HTH_TETR_1"/>
    <property type="match status" value="1"/>
</dbReference>
<reference evidence="7 8" key="1">
    <citation type="submission" date="2024-06" db="EMBL/GenBank/DDBJ databases">
        <title>The Natural Products Discovery Center: Release of the First 8490 Sequenced Strains for Exploring Actinobacteria Biosynthetic Diversity.</title>
        <authorList>
            <person name="Kalkreuter E."/>
            <person name="Kautsar S.A."/>
            <person name="Yang D."/>
            <person name="Bader C.D."/>
            <person name="Teijaro C.N."/>
            <person name="Fluegel L."/>
            <person name="Davis C.M."/>
            <person name="Simpson J.R."/>
            <person name="Lauterbach L."/>
            <person name="Steele A.D."/>
            <person name="Gui C."/>
            <person name="Meng S."/>
            <person name="Li G."/>
            <person name="Viehrig K."/>
            <person name="Ye F."/>
            <person name="Su P."/>
            <person name="Kiefer A.F."/>
            <person name="Nichols A."/>
            <person name="Cepeda A.J."/>
            <person name="Yan W."/>
            <person name="Fan B."/>
            <person name="Jiang Y."/>
            <person name="Adhikari A."/>
            <person name="Zheng C.-J."/>
            <person name="Schuster L."/>
            <person name="Cowan T.M."/>
            <person name="Smanski M.J."/>
            <person name="Chevrette M.G."/>
            <person name="De Carvalho L.P.S."/>
            <person name="Shen B."/>
        </authorList>
    </citation>
    <scope>NUCLEOTIDE SEQUENCE [LARGE SCALE GENOMIC DNA]</scope>
    <source>
        <strain evidence="7 8">NPDC050403</strain>
    </source>
</reference>
<dbReference type="Proteomes" id="UP001551695">
    <property type="component" value="Unassembled WGS sequence"/>
</dbReference>
<dbReference type="InterPro" id="IPR023772">
    <property type="entry name" value="DNA-bd_HTH_TetR-type_CS"/>
</dbReference>
<evidence type="ECO:0000256" key="3">
    <source>
        <dbReference type="ARBA" id="ARBA00023125"/>
    </source>
</evidence>
<gene>
    <name evidence="7" type="ORF">AB0I48_11645</name>
</gene>
<keyword evidence="8" id="KW-1185">Reference proteome</keyword>
<dbReference type="Pfam" id="PF00440">
    <property type="entry name" value="TetR_N"/>
    <property type="match status" value="1"/>
</dbReference>
<keyword evidence="3 5" id="KW-0238">DNA-binding</keyword>
<evidence type="ECO:0000313" key="8">
    <source>
        <dbReference type="Proteomes" id="UP001551695"/>
    </source>
</evidence>
<evidence type="ECO:0000256" key="1">
    <source>
        <dbReference type="ARBA" id="ARBA00022491"/>
    </source>
</evidence>